<evidence type="ECO:0000313" key="4">
    <source>
        <dbReference type="Proteomes" id="UP000053424"/>
    </source>
</evidence>
<evidence type="ECO:0008006" key="5">
    <source>
        <dbReference type="Google" id="ProtNLM"/>
    </source>
</evidence>
<dbReference type="OrthoDB" id="10004862at2759"/>
<protein>
    <recommendedName>
        <fullName evidence="5">Oxidoreductase AflY</fullName>
    </recommendedName>
</protein>
<dbReference type="Pfam" id="PF14027">
    <property type="entry name" value="Questin_oxidase"/>
    <property type="match status" value="1"/>
</dbReference>
<dbReference type="Proteomes" id="UP000053424">
    <property type="component" value="Unassembled WGS sequence"/>
</dbReference>
<dbReference type="PANTHER" id="PTHR35870:SF1">
    <property type="entry name" value="PROTEIN, PUTATIVE (AFU_ORTHOLOGUE AFUA_5G03330)-RELATED"/>
    <property type="match status" value="1"/>
</dbReference>
<gene>
    <name evidence="3" type="ORF">M413DRAFT_68435</name>
</gene>
<proteinExistence type="predicted"/>
<dbReference type="PANTHER" id="PTHR35870">
    <property type="entry name" value="PROTEIN, PUTATIVE (AFU_ORTHOLOGUE AFUA_5G03330)-RELATED"/>
    <property type="match status" value="1"/>
</dbReference>
<dbReference type="STRING" id="686832.A0A0C2Y2J6"/>
<evidence type="ECO:0000256" key="1">
    <source>
        <dbReference type="ARBA" id="ARBA00023002"/>
    </source>
</evidence>
<organism evidence="3 4">
    <name type="scientific">Hebeloma cylindrosporum</name>
    <dbReference type="NCBI Taxonomy" id="76867"/>
    <lineage>
        <taxon>Eukaryota</taxon>
        <taxon>Fungi</taxon>
        <taxon>Dikarya</taxon>
        <taxon>Basidiomycota</taxon>
        <taxon>Agaricomycotina</taxon>
        <taxon>Agaricomycetes</taxon>
        <taxon>Agaricomycetidae</taxon>
        <taxon>Agaricales</taxon>
        <taxon>Agaricineae</taxon>
        <taxon>Hymenogastraceae</taxon>
        <taxon>Hebeloma</taxon>
    </lineage>
</organism>
<keyword evidence="4" id="KW-1185">Reference proteome</keyword>
<sequence>MANHIDEKFFPVPSHAGSAERNPLLPRNKAGVTPASTTVLRKVLTDNHRKWHIFFNEMRFHNHTAHAALSLWCLGADPDILEASYKDNSSYQRPQFPSPNPITQENWKDHLGDERYFQAYLNFFKAELDSKSVPALLEEYIFESRANFAGKDNQPEMLSRFHDGLLHPHIHTGFGVEFGLPGIFAEGLAQTAVHGPTSSPVIPSSWFDESEAGLVSRFASAVGLADKGPKPNIHAFTILARVLADPALAPRQLNETEFYQKTVANYGDHIVKHVNEWNLDGDLDKKVEELLWTNVLIYAVGGSEEDETFNADFFYMHLVTSSLFLGTIYSQLKRGSQVRLLRSYFAVCLTWYIGRGRATIDIARFFKNDATLHPVAPGPHPTPHKDANPSPTSPSAITPNPWLSIIQSTLVHPDDHLCKLQRTLSEYASNFGNVPAGTFAGTELKDAELVDGTLFIRAAGLTAARIGWVREGEPPLKGSWDRRGFFKAEPLTQN</sequence>
<name>A0A0C2Y2J6_HEBCY</name>
<feature type="region of interest" description="Disordered" evidence="2">
    <location>
        <begin position="11"/>
        <end position="30"/>
    </location>
</feature>
<dbReference type="InterPro" id="IPR025337">
    <property type="entry name" value="Questin_oxidase-like"/>
</dbReference>
<evidence type="ECO:0000313" key="3">
    <source>
        <dbReference type="EMBL" id="KIM44058.1"/>
    </source>
</evidence>
<dbReference type="EMBL" id="KN831774">
    <property type="protein sequence ID" value="KIM44058.1"/>
    <property type="molecule type" value="Genomic_DNA"/>
</dbReference>
<dbReference type="HOGENOM" id="CLU_019145_1_0_1"/>
<accession>A0A0C2Y2J6</accession>
<feature type="region of interest" description="Disordered" evidence="2">
    <location>
        <begin position="374"/>
        <end position="395"/>
    </location>
</feature>
<dbReference type="GO" id="GO:0016491">
    <property type="term" value="F:oxidoreductase activity"/>
    <property type="evidence" value="ECO:0007669"/>
    <property type="project" value="UniProtKB-KW"/>
</dbReference>
<keyword evidence="1" id="KW-0560">Oxidoreductase</keyword>
<reference evidence="4" key="2">
    <citation type="submission" date="2015-01" db="EMBL/GenBank/DDBJ databases">
        <title>Evolutionary Origins and Diversification of the Mycorrhizal Mutualists.</title>
        <authorList>
            <consortium name="DOE Joint Genome Institute"/>
            <consortium name="Mycorrhizal Genomics Consortium"/>
            <person name="Kohler A."/>
            <person name="Kuo A."/>
            <person name="Nagy L.G."/>
            <person name="Floudas D."/>
            <person name="Copeland A."/>
            <person name="Barry K.W."/>
            <person name="Cichocki N."/>
            <person name="Veneault-Fourrey C."/>
            <person name="LaButti K."/>
            <person name="Lindquist E.A."/>
            <person name="Lipzen A."/>
            <person name="Lundell T."/>
            <person name="Morin E."/>
            <person name="Murat C."/>
            <person name="Riley R."/>
            <person name="Ohm R."/>
            <person name="Sun H."/>
            <person name="Tunlid A."/>
            <person name="Henrissat B."/>
            <person name="Grigoriev I.V."/>
            <person name="Hibbett D.S."/>
            <person name="Martin F."/>
        </authorList>
    </citation>
    <scope>NUCLEOTIDE SEQUENCE [LARGE SCALE GENOMIC DNA]</scope>
    <source>
        <strain evidence="4">h7</strain>
    </source>
</reference>
<reference evidence="3 4" key="1">
    <citation type="submission" date="2014-04" db="EMBL/GenBank/DDBJ databases">
        <authorList>
            <consortium name="DOE Joint Genome Institute"/>
            <person name="Kuo A."/>
            <person name="Gay G."/>
            <person name="Dore J."/>
            <person name="Kohler A."/>
            <person name="Nagy L.G."/>
            <person name="Floudas D."/>
            <person name="Copeland A."/>
            <person name="Barry K.W."/>
            <person name="Cichocki N."/>
            <person name="Veneault-Fourrey C."/>
            <person name="LaButti K."/>
            <person name="Lindquist E.A."/>
            <person name="Lipzen A."/>
            <person name="Lundell T."/>
            <person name="Morin E."/>
            <person name="Murat C."/>
            <person name="Sun H."/>
            <person name="Tunlid A."/>
            <person name="Henrissat B."/>
            <person name="Grigoriev I.V."/>
            <person name="Hibbett D.S."/>
            <person name="Martin F."/>
            <person name="Nordberg H.P."/>
            <person name="Cantor M.N."/>
            <person name="Hua S.X."/>
        </authorList>
    </citation>
    <scope>NUCLEOTIDE SEQUENCE [LARGE SCALE GENOMIC DNA]</scope>
    <source>
        <strain evidence="4">h7</strain>
    </source>
</reference>
<dbReference type="AlphaFoldDB" id="A0A0C2Y2J6"/>
<evidence type="ECO:0000256" key="2">
    <source>
        <dbReference type="SAM" id="MobiDB-lite"/>
    </source>
</evidence>